<dbReference type="FunFam" id="2.60.40.790:FF:000012">
    <property type="entry name" value="SGT1 homolog, MIS12 kinetochore complex assembly cochaperone"/>
    <property type="match status" value="1"/>
</dbReference>
<keyword evidence="5" id="KW-1185">Reference proteome</keyword>
<reference evidence="4 5" key="1">
    <citation type="journal article" date="2017" name="Curr. Biol.">
        <title>The Evolution of Venom by Co-option of Single-Copy Genes.</title>
        <authorList>
            <person name="Martinson E.O."/>
            <person name="Mrinalini"/>
            <person name="Kelkar Y.D."/>
            <person name="Chang C.H."/>
            <person name="Werren J.H."/>
        </authorList>
    </citation>
    <scope>NUCLEOTIDE SEQUENCE [LARGE SCALE GENOMIC DNA]</scope>
    <source>
        <strain evidence="4 5">Alberta</strain>
        <tissue evidence="4">Whole body</tissue>
    </source>
</reference>
<dbReference type="InterPro" id="IPR008978">
    <property type="entry name" value="HSP20-like_chaperone"/>
</dbReference>
<dbReference type="Gene3D" id="2.60.40.790">
    <property type="match status" value="1"/>
</dbReference>
<dbReference type="PROSITE" id="PS51048">
    <property type="entry name" value="SGS"/>
    <property type="match status" value="1"/>
</dbReference>
<feature type="region of interest" description="Disordered" evidence="1">
    <location>
        <begin position="121"/>
        <end position="160"/>
    </location>
</feature>
<name>A0A232EJM8_9HYME</name>
<gene>
    <name evidence="4" type="ORF">TSAR_013933</name>
</gene>
<proteinExistence type="predicted"/>
<protein>
    <recommendedName>
        <fullName evidence="6">CS domain-containing protein</fullName>
    </recommendedName>
</protein>
<evidence type="ECO:0008006" key="6">
    <source>
        <dbReference type="Google" id="ProtNLM"/>
    </source>
</evidence>
<evidence type="ECO:0000259" key="2">
    <source>
        <dbReference type="PROSITE" id="PS51048"/>
    </source>
</evidence>
<dbReference type="InterPro" id="IPR007699">
    <property type="entry name" value="SGS_dom"/>
</dbReference>
<evidence type="ECO:0000256" key="1">
    <source>
        <dbReference type="SAM" id="MobiDB-lite"/>
    </source>
</evidence>
<feature type="compositionally biased region" description="Basic and acidic residues" evidence="1">
    <location>
        <begin position="204"/>
        <end position="219"/>
    </location>
</feature>
<accession>A0A232EJM8</accession>
<feature type="domain" description="SGS" evidence="2">
    <location>
        <begin position="128"/>
        <end position="219"/>
    </location>
</feature>
<dbReference type="AlphaFoldDB" id="A0A232EJM8"/>
<dbReference type="InterPro" id="IPR044563">
    <property type="entry name" value="Sgt1-like"/>
</dbReference>
<dbReference type="EMBL" id="NNAY01003963">
    <property type="protein sequence ID" value="OXU18566.1"/>
    <property type="molecule type" value="Genomic_DNA"/>
</dbReference>
<feature type="domain" description="CS" evidence="3">
    <location>
        <begin position="17"/>
        <end position="104"/>
    </location>
</feature>
<dbReference type="PROSITE" id="PS51203">
    <property type="entry name" value="CS"/>
    <property type="match status" value="1"/>
</dbReference>
<feature type="compositionally biased region" description="Basic and acidic residues" evidence="1">
    <location>
        <begin position="135"/>
        <end position="157"/>
    </location>
</feature>
<dbReference type="STRING" id="543379.A0A232EJM8"/>
<dbReference type="InterPro" id="IPR007052">
    <property type="entry name" value="CS_dom"/>
</dbReference>
<feature type="compositionally biased region" description="Polar residues" evidence="1">
    <location>
        <begin position="184"/>
        <end position="200"/>
    </location>
</feature>
<dbReference type="Pfam" id="PF04969">
    <property type="entry name" value="CS"/>
    <property type="match status" value="1"/>
</dbReference>
<dbReference type="Proteomes" id="UP000215335">
    <property type="component" value="Unassembled WGS sequence"/>
</dbReference>
<dbReference type="GO" id="GO:0005737">
    <property type="term" value="C:cytoplasm"/>
    <property type="evidence" value="ECO:0007669"/>
    <property type="project" value="UniProtKB-ARBA"/>
</dbReference>
<evidence type="ECO:0000313" key="4">
    <source>
        <dbReference type="EMBL" id="OXU18566.1"/>
    </source>
</evidence>
<evidence type="ECO:0000313" key="5">
    <source>
        <dbReference type="Proteomes" id="UP000215335"/>
    </source>
</evidence>
<comment type="caution">
    <text evidence="4">The sequence shown here is derived from an EMBL/GenBank/DDBJ whole genome shotgun (WGS) entry which is preliminary data.</text>
</comment>
<dbReference type="OrthoDB" id="1898560at2759"/>
<organism evidence="4 5">
    <name type="scientific">Trichomalopsis sarcophagae</name>
    <dbReference type="NCBI Taxonomy" id="543379"/>
    <lineage>
        <taxon>Eukaryota</taxon>
        <taxon>Metazoa</taxon>
        <taxon>Ecdysozoa</taxon>
        <taxon>Arthropoda</taxon>
        <taxon>Hexapoda</taxon>
        <taxon>Insecta</taxon>
        <taxon>Pterygota</taxon>
        <taxon>Neoptera</taxon>
        <taxon>Endopterygota</taxon>
        <taxon>Hymenoptera</taxon>
        <taxon>Apocrita</taxon>
        <taxon>Proctotrupomorpha</taxon>
        <taxon>Chalcidoidea</taxon>
        <taxon>Pteromalidae</taxon>
        <taxon>Pteromalinae</taxon>
        <taxon>Trichomalopsis</taxon>
    </lineage>
</organism>
<evidence type="ECO:0000259" key="3">
    <source>
        <dbReference type="PROSITE" id="PS51203"/>
    </source>
</evidence>
<sequence length="219" mass="24710">MADEPAKNEVHDNQMPAPKIKHDWYQTETHVIVTVLAKNTDNVKVVYGETTLSVSAKLPTGSDYSLELDLAHHIVPDQCLYKVMPSKIEIKLKKRDGHRWTVLEGNPVSQDVQPIPQEILQAGTQPPKYPSSSKKSKDWDKVEKEIEKQEAEEKPEGEAALNSLFQQIYGKGSDEVRRAMNKSFQESGGTVLSTNWNEVGQGTVERKPPDGMEWKNWDS</sequence>
<dbReference type="GO" id="GO:0051087">
    <property type="term" value="F:protein-folding chaperone binding"/>
    <property type="evidence" value="ECO:0007669"/>
    <property type="project" value="InterPro"/>
</dbReference>
<dbReference type="SUPFAM" id="SSF49764">
    <property type="entry name" value="HSP20-like chaperones"/>
    <property type="match status" value="1"/>
</dbReference>
<dbReference type="PANTHER" id="PTHR45862">
    <property type="entry name" value="PROTEIN SGT1 HOMOLOG"/>
    <property type="match status" value="1"/>
</dbReference>
<dbReference type="Pfam" id="PF05002">
    <property type="entry name" value="SGS"/>
    <property type="match status" value="1"/>
</dbReference>
<feature type="region of interest" description="Disordered" evidence="1">
    <location>
        <begin position="184"/>
        <end position="219"/>
    </location>
</feature>